<dbReference type="SUPFAM" id="SSF56112">
    <property type="entry name" value="Protein kinase-like (PK-like)"/>
    <property type="match status" value="1"/>
</dbReference>
<evidence type="ECO:0000313" key="3">
    <source>
        <dbReference type="Proteomes" id="UP000789901"/>
    </source>
</evidence>
<dbReference type="Gene3D" id="1.10.510.10">
    <property type="entry name" value="Transferase(Phosphotransferase) domain 1"/>
    <property type="match status" value="1"/>
</dbReference>
<organism evidence="2 3">
    <name type="scientific">Gigaspora margarita</name>
    <dbReference type="NCBI Taxonomy" id="4874"/>
    <lineage>
        <taxon>Eukaryota</taxon>
        <taxon>Fungi</taxon>
        <taxon>Fungi incertae sedis</taxon>
        <taxon>Mucoromycota</taxon>
        <taxon>Glomeromycotina</taxon>
        <taxon>Glomeromycetes</taxon>
        <taxon>Diversisporales</taxon>
        <taxon>Gigasporaceae</taxon>
        <taxon>Gigaspora</taxon>
    </lineage>
</organism>
<accession>A0ABN7V4K3</accession>
<dbReference type="PANTHER" id="PTHR44329">
    <property type="entry name" value="SERINE/THREONINE-PROTEIN KINASE TNNI3K-RELATED"/>
    <property type="match status" value="1"/>
</dbReference>
<proteinExistence type="predicted"/>
<sequence>MFNIFSRFIFQKDSSSMQQECRRDLIKRILFEAQSSAIGNNLIESYKEEFRYIDENRLLTEKEKIHAKKIINFNKDVENLLFEKGLKYKHEGCGRFGFTTLFCEHCARDCLIDNFKNWTSGNPIVDRAIQNAQINCPIPRRVIEWIPYSDLNDIKFKTRGGFASIYTATWKKGYILSFDNDQKCFKSYGTENVILKRLEISNEDEKFLNELEMHIKLYSSGFRVVACGGISKDPKTGDYFLVLDQYERDLSQFIRTKYVSLKWMNVYDLFWDISTALYRIHRSNLVHRDLHPGNILQKFDGSWRISDLGFCDLSQSYLQLMCNCWKSNPEDRPSILQIVEYFYGKIKETMKNSNDVLIAIQNPPFINDTCSITKSQLHEFKNFIKQMDIMQVYNTGQEIVPLIEFDNLSDDYDYYKNSNEIAKLSYKNLQDDLKLGIL</sequence>
<keyword evidence="3" id="KW-1185">Reference proteome</keyword>
<dbReference type="Pfam" id="PF00069">
    <property type="entry name" value="Pkinase"/>
    <property type="match status" value="1"/>
</dbReference>
<dbReference type="InterPro" id="IPR000719">
    <property type="entry name" value="Prot_kinase_dom"/>
</dbReference>
<evidence type="ECO:0000259" key="1">
    <source>
        <dbReference type="PROSITE" id="PS50011"/>
    </source>
</evidence>
<evidence type="ECO:0000313" key="2">
    <source>
        <dbReference type="EMBL" id="CAG8730117.1"/>
    </source>
</evidence>
<dbReference type="PROSITE" id="PS50011">
    <property type="entry name" value="PROTEIN_KINASE_DOM"/>
    <property type="match status" value="1"/>
</dbReference>
<name>A0ABN7V4K3_GIGMA</name>
<protein>
    <submittedName>
        <fullName evidence="2">25203_t:CDS:1</fullName>
    </submittedName>
</protein>
<reference evidence="2 3" key="1">
    <citation type="submission" date="2021-06" db="EMBL/GenBank/DDBJ databases">
        <authorList>
            <person name="Kallberg Y."/>
            <person name="Tangrot J."/>
            <person name="Rosling A."/>
        </authorList>
    </citation>
    <scope>NUCLEOTIDE SEQUENCE [LARGE SCALE GENOMIC DNA]</scope>
    <source>
        <strain evidence="2 3">120-4 pot B 10/14</strain>
    </source>
</reference>
<dbReference type="InterPro" id="IPR011009">
    <property type="entry name" value="Kinase-like_dom_sf"/>
</dbReference>
<dbReference type="PANTHER" id="PTHR44329:SF291">
    <property type="entry name" value="PROTEIN KINASE DOMAIN-CONTAINING PROTEIN"/>
    <property type="match status" value="1"/>
</dbReference>
<dbReference type="Proteomes" id="UP000789901">
    <property type="component" value="Unassembled WGS sequence"/>
</dbReference>
<dbReference type="InterPro" id="IPR051681">
    <property type="entry name" value="Ser/Thr_Kinases-Pseudokinases"/>
</dbReference>
<dbReference type="EMBL" id="CAJVQB010009436">
    <property type="protein sequence ID" value="CAG8730117.1"/>
    <property type="molecule type" value="Genomic_DNA"/>
</dbReference>
<comment type="caution">
    <text evidence="2">The sequence shown here is derived from an EMBL/GenBank/DDBJ whole genome shotgun (WGS) entry which is preliminary data.</text>
</comment>
<feature type="domain" description="Protein kinase" evidence="1">
    <location>
        <begin position="151"/>
        <end position="438"/>
    </location>
</feature>
<gene>
    <name evidence="2" type="ORF">GMARGA_LOCUS14317</name>
</gene>